<dbReference type="Proteomes" id="UP001596409">
    <property type="component" value="Unassembled WGS sequence"/>
</dbReference>
<gene>
    <name evidence="2" type="ORF">ACFQMH_36330</name>
</gene>
<evidence type="ECO:0000313" key="2">
    <source>
        <dbReference type="EMBL" id="MFC7017060.1"/>
    </source>
</evidence>
<dbReference type="RefSeq" id="WP_229881691.1">
    <property type="nucleotide sequence ID" value="NZ_BMWA01000039.1"/>
</dbReference>
<dbReference type="EMBL" id="JBHSYM010000086">
    <property type="protein sequence ID" value="MFC7017060.1"/>
    <property type="molecule type" value="Genomic_DNA"/>
</dbReference>
<dbReference type="InterPro" id="IPR000086">
    <property type="entry name" value="NUDIX_hydrolase_dom"/>
</dbReference>
<dbReference type="SUPFAM" id="SSF55811">
    <property type="entry name" value="Nudix"/>
    <property type="match status" value="1"/>
</dbReference>
<proteinExistence type="predicted"/>
<protein>
    <submittedName>
        <fullName evidence="2">NUDIX domain-containing protein</fullName>
    </submittedName>
</protein>
<keyword evidence="3" id="KW-1185">Reference proteome</keyword>
<dbReference type="Gene3D" id="3.90.79.10">
    <property type="entry name" value="Nucleoside Triphosphate Pyrophosphohydrolase"/>
    <property type="match status" value="1"/>
</dbReference>
<dbReference type="InterPro" id="IPR015797">
    <property type="entry name" value="NUDIX_hydrolase-like_dom_sf"/>
</dbReference>
<accession>A0ABW2EE89</accession>
<feature type="domain" description="Nudix hydrolase" evidence="1">
    <location>
        <begin position="9"/>
        <end position="121"/>
    </location>
</feature>
<evidence type="ECO:0000259" key="1">
    <source>
        <dbReference type="Pfam" id="PF00293"/>
    </source>
</evidence>
<name>A0ABW2EE89_9ACTN</name>
<comment type="caution">
    <text evidence="2">The sequence shown here is derived from an EMBL/GenBank/DDBJ whole genome shotgun (WGS) entry which is preliminary data.</text>
</comment>
<dbReference type="Pfam" id="PF00293">
    <property type="entry name" value="NUDIX"/>
    <property type="match status" value="1"/>
</dbReference>
<sequence>MVVPVRRPTGRAVVAVVLGRRGRIALFRRSALVGSERGRWHCVTGFMESGSPLLDAVRELYEETGLGVADLVRISTGPVLSLPDRADSVWTVHTFWAETERRRLALNWEHDAYCWIAPGLLPSVDGQVDWLAAVLSSMPQVREAGCS</sequence>
<evidence type="ECO:0000313" key="3">
    <source>
        <dbReference type="Proteomes" id="UP001596409"/>
    </source>
</evidence>
<reference evidence="3" key="1">
    <citation type="journal article" date="2019" name="Int. J. Syst. Evol. Microbiol.">
        <title>The Global Catalogue of Microorganisms (GCM) 10K type strain sequencing project: providing services to taxonomists for standard genome sequencing and annotation.</title>
        <authorList>
            <consortium name="The Broad Institute Genomics Platform"/>
            <consortium name="The Broad Institute Genome Sequencing Center for Infectious Disease"/>
            <person name="Wu L."/>
            <person name="Ma J."/>
        </authorList>
    </citation>
    <scope>NUCLEOTIDE SEQUENCE [LARGE SCALE GENOMIC DNA]</scope>
    <source>
        <strain evidence="3">JCM 4855</strain>
    </source>
</reference>
<organism evidence="2 3">
    <name type="scientific">Streptomyces viridiviolaceus</name>
    <dbReference type="NCBI Taxonomy" id="68282"/>
    <lineage>
        <taxon>Bacteria</taxon>
        <taxon>Bacillati</taxon>
        <taxon>Actinomycetota</taxon>
        <taxon>Actinomycetes</taxon>
        <taxon>Kitasatosporales</taxon>
        <taxon>Streptomycetaceae</taxon>
        <taxon>Streptomyces</taxon>
    </lineage>
</organism>